<dbReference type="KEGG" id="bgt:106065682"/>
<evidence type="ECO:0000259" key="5">
    <source>
        <dbReference type="PROSITE" id="PS50865"/>
    </source>
</evidence>
<gene>
    <name evidence="6" type="primary">106065682</name>
</gene>
<reference evidence="6" key="1">
    <citation type="submission" date="2020-05" db="UniProtKB">
        <authorList>
            <consortium name="EnsemblMetazoa"/>
        </authorList>
    </citation>
    <scope>IDENTIFICATION</scope>
    <source>
        <strain evidence="6">BB02</strain>
    </source>
</reference>
<dbReference type="InterPro" id="IPR007320">
    <property type="entry name" value="PDCD2_C"/>
</dbReference>
<evidence type="ECO:0000256" key="4">
    <source>
        <dbReference type="PROSITE-ProRule" id="PRU00134"/>
    </source>
</evidence>
<dbReference type="Pfam" id="PF04194">
    <property type="entry name" value="PDCD2_C"/>
    <property type="match status" value="1"/>
</dbReference>
<evidence type="ECO:0000313" key="6">
    <source>
        <dbReference type="EnsemblMetazoa" id="BGLB002624-PB"/>
    </source>
</evidence>
<proteinExistence type="predicted"/>
<dbReference type="PROSITE" id="PS50865">
    <property type="entry name" value="ZF_MYND_2"/>
    <property type="match status" value="1"/>
</dbReference>
<evidence type="ECO:0000256" key="2">
    <source>
        <dbReference type="ARBA" id="ARBA00022771"/>
    </source>
</evidence>
<dbReference type="GO" id="GO:0008270">
    <property type="term" value="F:zinc ion binding"/>
    <property type="evidence" value="ECO:0007669"/>
    <property type="project" value="UniProtKB-KW"/>
</dbReference>
<dbReference type="InterPro" id="IPR002893">
    <property type="entry name" value="Znf_MYND"/>
</dbReference>
<dbReference type="OrthoDB" id="443682at2759"/>
<dbReference type="Gene3D" id="6.10.140.2220">
    <property type="match status" value="1"/>
</dbReference>
<evidence type="ECO:0000313" key="7">
    <source>
        <dbReference type="Proteomes" id="UP000076420"/>
    </source>
</evidence>
<dbReference type="STRING" id="6526.A0A2C9JHM2"/>
<feature type="domain" description="MYND-type" evidence="5">
    <location>
        <begin position="143"/>
        <end position="180"/>
    </location>
</feature>
<evidence type="ECO:0000256" key="1">
    <source>
        <dbReference type="ARBA" id="ARBA00022723"/>
    </source>
</evidence>
<evidence type="ECO:0000256" key="3">
    <source>
        <dbReference type="ARBA" id="ARBA00022833"/>
    </source>
</evidence>
<accession>A0A2C9JHM2</accession>
<protein>
    <recommendedName>
        <fullName evidence="5">MYND-type domain-containing protein</fullName>
    </recommendedName>
</protein>
<dbReference type="AlphaFoldDB" id="A0A2C9JHM2"/>
<keyword evidence="2 4" id="KW-0863">Zinc-finger</keyword>
<dbReference type="GO" id="GO:0005737">
    <property type="term" value="C:cytoplasm"/>
    <property type="evidence" value="ECO:0007669"/>
    <property type="project" value="InterPro"/>
</dbReference>
<dbReference type="Pfam" id="PF01753">
    <property type="entry name" value="zf-MYND"/>
    <property type="match status" value="1"/>
</dbReference>
<dbReference type="SUPFAM" id="SSF144232">
    <property type="entry name" value="HIT/MYND zinc finger-like"/>
    <property type="match status" value="1"/>
</dbReference>
<dbReference type="PROSITE" id="PS01360">
    <property type="entry name" value="ZF_MYND_1"/>
    <property type="match status" value="1"/>
</dbReference>
<dbReference type="PANTHER" id="PTHR12298:SF4">
    <property type="entry name" value="PROGRAMMED CELL DEATH PROTEIN 2"/>
    <property type="match status" value="1"/>
</dbReference>
<name>A0A2C9JHM2_BIOGL</name>
<dbReference type="RefSeq" id="XP_013080026.2">
    <property type="nucleotide sequence ID" value="XM_013224572.2"/>
</dbReference>
<dbReference type="PANTHER" id="PTHR12298">
    <property type="entry name" value="PCDC2 PROGRAMMED CELL DEATH PROTEIN 2 -RELATED"/>
    <property type="match status" value="1"/>
</dbReference>
<dbReference type="VEuPathDB" id="VectorBase:BGLB002624"/>
<keyword evidence="1" id="KW-0479">Metal-binding</keyword>
<dbReference type="EnsemblMetazoa" id="BGLB002624-RB">
    <property type="protein sequence ID" value="BGLB002624-PB"/>
    <property type="gene ID" value="BGLB002624"/>
</dbReference>
<organism evidence="6 7">
    <name type="scientific">Biomphalaria glabrata</name>
    <name type="common">Bloodfluke planorb</name>
    <name type="synonym">Freshwater snail</name>
    <dbReference type="NCBI Taxonomy" id="6526"/>
    <lineage>
        <taxon>Eukaryota</taxon>
        <taxon>Metazoa</taxon>
        <taxon>Spiralia</taxon>
        <taxon>Lophotrochozoa</taxon>
        <taxon>Mollusca</taxon>
        <taxon>Gastropoda</taxon>
        <taxon>Heterobranchia</taxon>
        <taxon>Euthyneura</taxon>
        <taxon>Panpulmonata</taxon>
        <taxon>Hygrophila</taxon>
        <taxon>Lymnaeoidea</taxon>
        <taxon>Planorbidae</taxon>
        <taxon>Biomphalaria</taxon>
    </lineage>
</organism>
<dbReference type="Proteomes" id="UP000076420">
    <property type="component" value="Unassembled WGS sequence"/>
</dbReference>
<sequence>MMADSTFENSVKLGFIEEDTDLRLLRSHFFPSKVGGKPSWLSLSPIPESENLQCMKCKGMLIFLMQVYAPLQIRDDTFHRTIFVFICPKASCCSPDDGSNFKILRSQLSLVNSFFSSDPPNEELRDDENMDSFPNAAKLQSLCYVCGIKGNKKCSQCKRTPYCSKEHQLFDWKAGHKQTCSQESEKEDYKSASGLLFKEFELVTEEEEYSEGDSNNSKSEEERLMEYERLMRSPQLQGLEGKYQAEELEKSATAETEDDKIFLKFKRRIGSEPTQVLRYERCGVPLWVSSTHQPTQSDIPSCSCGAPRIFEFQVMPQLLNYLAVDRLDASLDWGTLCIYTCKNSCSIGNMYKEEFLWKQDFQNAKL</sequence>
<keyword evidence="3" id="KW-0862">Zinc</keyword>
<dbReference type="VEuPathDB" id="VectorBase:BGLAX_050588"/>
<dbReference type="GO" id="GO:0005634">
    <property type="term" value="C:nucleus"/>
    <property type="evidence" value="ECO:0007669"/>
    <property type="project" value="TreeGrafter"/>
</dbReference>